<comment type="similarity">
    <text evidence="2">Belongs to the lin-54 family.</text>
</comment>
<dbReference type="PROSITE" id="PS51634">
    <property type="entry name" value="CRC"/>
    <property type="match status" value="1"/>
</dbReference>
<dbReference type="OrthoDB" id="1435936at2759"/>
<keyword evidence="3" id="KW-0539">Nucleus</keyword>
<feature type="domain" description="CRC" evidence="5">
    <location>
        <begin position="413"/>
        <end position="538"/>
    </location>
</feature>
<dbReference type="GeneID" id="116214661"/>
<feature type="compositionally biased region" description="Basic and acidic residues" evidence="4">
    <location>
        <begin position="628"/>
        <end position="642"/>
    </location>
</feature>
<name>A0A6P8EHK1_PUNGR</name>
<comment type="subcellular location">
    <subcellularLocation>
        <location evidence="1">Nucleus</location>
    </subcellularLocation>
</comment>
<evidence type="ECO:0000256" key="3">
    <source>
        <dbReference type="ARBA" id="ARBA00023242"/>
    </source>
</evidence>
<organism evidence="6 7">
    <name type="scientific">Punica granatum</name>
    <name type="common">Pomegranate</name>
    <dbReference type="NCBI Taxonomy" id="22663"/>
    <lineage>
        <taxon>Eukaryota</taxon>
        <taxon>Viridiplantae</taxon>
        <taxon>Streptophyta</taxon>
        <taxon>Embryophyta</taxon>
        <taxon>Tracheophyta</taxon>
        <taxon>Spermatophyta</taxon>
        <taxon>Magnoliopsida</taxon>
        <taxon>eudicotyledons</taxon>
        <taxon>Gunneridae</taxon>
        <taxon>Pentapetalae</taxon>
        <taxon>rosids</taxon>
        <taxon>malvids</taxon>
        <taxon>Myrtales</taxon>
        <taxon>Lythraceae</taxon>
        <taxon>Punica</taxon>
    </lineage>
</organism>
<dbReference type="GO" id="GO:0003700">
    <property type="term" value="F:DNA-binding transcription factor activity"/>
    <property type="evidence" value="ECO:0007669"/>
    <property type="project" value="InterPro"/>
</dbReference>
<accession>A0A6P8EHK1</accession>
<feature type="compositionally biased region" description="Low complexity" evidence="4">
    <location>
        <begin position="672"/>
        <end position="682"/>
    </location>
</feature>
<protein>
    <submittedName>
        <fullName evidence="7">CRC domain-containing protein TSO1-like isoform X1</fullName>
    </submittedName>
</protein>
<sequence length="701" mass="77106">MDTPGKSHDALISSASASASASNFEDSPVFHYISSLSPLELVKTYGTNQSFSLLSSASPLAVFTSPRIDTHKEHPKFQSGRHHLSGSLIHSFSETDNNPSVRVLKPVEKLDAAGGKSGTQAVISAGRHDIVLTDHDVANQVAIHSTAAQGQEDARRIVSSNPFVEGIDVCERNLRKICHAKQSQEDLMTLVPAADSDVMTFESSIFIGDEIVSTTDIIHNPDISAHEEPGLVSAGLADPYVESKLEQELALSALVPSHAVVHELAVSDSSAELDERNEIVARSYSKQSALLRRCLFSEMATTNRNSTGSSMSISDIGNVVRWDSETSDLPLPLTSSCGAASASGYLMSGDVSIVGYSDVDKIFSQGNDLVPCDDEALQTEDDRRISGLVCKDLDQCCPLMKRSKFEDDMEIASCKRCNCRRSKCLKLYCDCFAAGLYCIEPCSCQDCFNRPIYKDKVLETRRHIESRNPLAFAPRVVRDTDSYMEGEEQGTKTPVSARHKQGCRCKRSSCLKKYCECFQAGVGCSFNCRCEGCKNAYGHKDEELRVLQQRDIEAHEKVRSDMVSKYDDSEEEQHADLLKRPTTRDRVWVTFLKSQIGTSLLNDGAPRTCSTRNLETLCTFPDKHKFEKQEKMTADAENRDINRGSPSGDYPPPATLKHSSPIGSGVSHSTPRSRYASSTAMRSSRRRVILKSITSFESPDS</sequence>
<feature type="compositionally biased region" description="Polar residues" evidence="4">
    <location>
        <begin position="692"/>
        <end position="701"/>
    </location>
</feature>
<dbReference type="Pfam" id="PF03638">
    <property type="entry name" value="TCR"/>
    <property type="match status" value="2"/>
</dbReference>
<dbReference type="AlphaFoldDB" id="A0A6P8EHK1"/>
<dbReference type="Proteomes" id="UP000515151">
    <property type="component" value="Chromosome 7"/>
</dbReference>
<feature type="compositionally biased region" description="Polar residues" evidence="4">
    <location>
        <begin position="657"/>
        <end position="670"/>
    </location>
</feature>
<dbReference type="RefSeq" id="XP_031405929.1">
    <property type="nucleotide sequence ID" value="XM_031550069.1"/>
</dbReference>
<evidence type="ECO:0000256" key="2">
    <source>
        <dbReference type="ARBA" id="ARBA00007267"/>
    </source>
</evidence>
<evidence type="ECO:0000313" key="7">
    <source>
        <dbReference type="RefSeq" id="XP_031405929.1"/>
    </source>
</evidence>
<dbReference type="PANTHER" id="PTHR46159">
    <property type="entry name" value="PROTEIN TESMIN/TSO1-LIKE CXC 2"/>
    <property type="match status" value="1"/>
</dbReference>
<dbReference type="InterPro" id="IPR033467">
    <property type="entry name" value="Tesmin/TSO1-like_CXC"/>
</dbReference>
<evidence type="ECO:0000256" key="4">
    <source>
        <dbReference type="SAM" id="MobiDB-lite"/>
    </source>
</evidence>
<dbReference type="GO" id="GO:0005634">
    <property type="term" value="C:nucleus"/>
    <property type="evidence" value="ECO:0007669"/>
    <property type="project" value="UniProtKB-SubCell"/>
</dbReference>
<gene>
    <name evidence="7" type="primary">LOC116214661</name>
</gene>
<feature type="region of interest" description="Disordered" evidence="4">
    <location>
        <begin position="628"/>
        <end position="701"/>
    </location>
</feature>
<evidence type="ECO:0000313" key="6">
    <source>
        <dbReference type="Proteomes" id="UP000515151"/>
    </source>
</evidence>
<reference evidence="7" key="2">
    <citation type="submission" date="2025-08" db="UniProtKB">
        <authorList>
            <consortium name="RefSeq"/>
        </authorList>
    </citation>
    <scope>IDENTIFICATION</scope>
    <source>
        <tissue evidence="7">Leaf</tissue>
    </source>
</reference>
<proteinExistence type="inferred from homology"/>
<keyword evidence="6" id="KW-1185">Reference proteome</keyword>
<evidence type="ECO:0000259" key="5">
    <source>
        <dbReference type="PROSITE" id="PS51634"/>
    </source>
</evidence>
<evidence type="ECO:0000256" key="1">
    <source>
        <dbReference type="ARBA" id="ARBA00004123"/>
    </source>
</evidence>
<dbReference type="InterPro" id="IPR044522">
    <property type="entry name" value="TSO1-like"/>
</dbReference>
<dbReference type="PANTHER" id="PTHR46159:SF15">
    <property type="entry name" value="CRC DOMAIN-CONTAINING PROTEIN"/>
    <property type="match status" value="1"/>
</dbReference>
<dbReference type="InterPro" id="IPR005172">
    <property type="entry name" value="CRC"/>
</dbReference>
<reference evidence="6" key="1">
    <citation type="journal article" date="2020" name="Plant Biotechnol. J.">
        <title>The pomegranate (Punica granatum L.) draft genome dissects genetic divergence between soft- and hard-seeded cultivars.</title>
        <authorList>
            <person name="Luo X."/>
            <person name="Li H."/>
            <person name="Wu Z."/>
            <person name="Yao W."/>
            <person name="Zhao P."/>
            <person name="Cao D."/>
            <person name="Yu H."/>
            <person name="Li K."/>
            <person name="Poudel K."/>
            <person name="Zhao D."/>
            <person name="Zhang F."/>
            <person name="Xia X."/>
            <person name="Chen L."/>
            <person name="Wang Q."/>
            <person name="Jing D."/>
            <person name="Cao S."/>
        </authorList>
    </citation>
    <scope>NUCLEOTIDE SEQUENCE [LARGE SCALE GENOMIC DNA]</scope>
    <source>
        <strain evidence="6">cv. Tunisia</strain>
    </source>
</reference>
<dbReference type="SMART" id="SM01114">
    <property type="entry name" value="CXC"/>
    <property type="match status" value="2"/>
</dbReference>